<dbReference type="InterPro" id="IPR020084">
    <property type="entry name" value="NUDIX_hydrolase_CS"/>
</dbReference>
<dbReference type="PANTHER" id="PTHR42904:SF6">
    <property type="entry name" value="NAD-CAPPED RNA HYDROLASE NUDT12"/>
    <property type="match status" value="1"/>
</dbReference>
<dbReference type="GO" id="GO:0035529">
    <property type="term" value="F:NADH pyrophosphatase activity"/>
    <property type="evidence" value="ECO:0007669"/>
    <property type="project" value="TreeGrafter"/>
</dbReference>
<dbReference type="InterPro" id="IPR050241">
    <property type="entry name" value="NAD-cap_RNA_hydrolase_NudC"/>
</dbReference>
<dbReference type="PROSITE" id="PS00893">
    <property type="entry name" value="NUDIX_BOX"/>
    <property type="match status" value="1"/>
</dbReference>
<comment type="cofactor">
    <cofactor evidence="1">
        <name>Mg(2+)</name>
        <dbReference type="ChEBI" id="CHEBI:18420"/>
    </cofactor>
</comment>
<evidence type="ECO:0000313" key="12">
    <source>
        <dbReference type="EMBL" id="SNT33409.1"/>
    </source>
</evidence>
<evidence type="ECO:0000256" key="9">
    <source>
        <dbReference type="ARBA" id="ARBA00023211"/>
    </source>
</evidence>
<keyword evidence="8" id="KW-0520">NAD</keyword>
<evidence type="ECO:0000256" key="2">
    <source>
        <dbReference type="ARBA" id="ARBA00001947"/>
    </source>
</evidence>
<comment type="catalytic activity">
    <reaction evidence="10">
        <text>a 5'-end NAD(+)-phospho-ribonucleoside in mRNA + H2O = a 5'-end phospho-adenosine-phospho-ribonucleoside in mRNA + beta-nicotinamide D-ribonucleotide + 2 H(+)</text>
        <dbReference type="Rhea" id="RHEA:60876"/>
        <dbReference type="Rhea" id="RHEA-COMP:15698"/>
        <dbReference type="Rhea" id="RHEA-COMP:15719"/>
        <dbReference type="ChEBI" id="CHEBI:14649"/>
        <dbReference type="ChEBI" id="CHEBI:15377"/>
        <dbReference type="ChEBI" id="CHEBI:15378"/>
        <dbReference type="ChEBI" id="CHEBI:144029"/>
        <dbReference type="ChEBI" id="CHEBI:144051"/>
    </reaction>
    <physiologicalReaction direction="left-to-right" evidence="10">
        <dbReference type="Rhea" id="RHEA:60877"/>
    </physiologicalReaction>
</comment>
<dbReference type="PROSITE" id="PS51462">
    <property type="entry name" value="NUDIX"/>
    <property type="match status" value="1"/>
</dbReference>
<reference evidence="13" key="1">
    <citation type="submission" date="2017-06" db="EMBL/GenBank/DDBJ databases">
        <authorList>
            <person name="Varghese N."/>
            <person name="Submissions S."/>
        </authorList>
    </citation>
    <scope>NUCLEOTIDE SEQUENCE [LARGE SCALE GENOMIC DNA]</scope>
    <source>
        <strain evidence="13">JCM 23211</strain>
    </source>
</reference>
<keyword evidence="5" id="KW-0479">Metal-binding</keyword>
<evidence type="ECO:0000256" key="7">
    <source>
        <dbReference type="ARBA" id="ARBA00022842"/>
    </source>
</evidence>
<keyword evidence="13" id="KW-1185">Reference proteome</keyword>
<protein>
    <recommendedName>
        <fullName evidence="4">NAD(+) diphosphatase</fullName>
        <ecNumber evidence="4">3.6.1.22</ecNumber>
    </recommendedName>
</protein>
<feature type="domain" description="Nudix hydrolase" evidence="11">
    <location>
        <begin position="172"/>
        <end position="297"/>
    </location>
</feature>
<dbReference type="Gene3D" id="3.90.79.20">
    <property type="match status" value="1"/>
</dbReference>
<dbReference type="InterPro" id="IPR015797">
    <property type="entry name" value="NUDIX_hydrolase-like_dom_sf"/>
</dbReference>
<keyword evidence="9" id="KW-0464">Manganese</keyword>
<dbReference type="CDD" id="cd03429">
    <property type="entry name" value="NUDIX_NADH_pyrophosphatase_Nudt13"/>
    <property type="match status" value="1"/>
</dbReference>
<dbReference type="Proteomes" id="UP000198327">
    <property type="component" value="Unassembled WGS sequence"/>
</dbReference>
<evidence type="ECO:0000256" key="8">
    <source>
        <dbReference type="ARBA" id="ARBA00023027"/>
    </source>
</evidence>
<evidence type="ECO:0000256" key="4">
    <source>
        <dbReference type="ARBA" id="ARBA00012381"/>
    </source>
</evidence>
<evidence type="ECO:0000313" key="13">
    <source>
        <dbReference type="Proteomes" id="UP000198327"/>
    </source>
</evidence>
<comment type="similarity">
    <text evidence="3">Belongs to the Nudix hydrolase family. NudC subfamily.</text>
</comment>
<accession>A0A239LUM7</accession>
<dbReference type="EC" id="3.6.1.22" evidence="4"/>
<dbReference type="GO" id="GO:0006742">
    <property type="term" value="P:NADP+ catabolic process"/>
    <property type="evidence" value="ECO:0007669"/>
    <property type="project" value="TreeGrafter"/>
</dbReference>
<dbReference type="SUPFAM" id="SSF55811">
    <property type="entry name" value="Nudix"/>
    <property type="match status" value="1"/>
</dbReference>
<dbReference type="PANTHER" id="PTHR42904">
    <property type="entry name" value="NUDIX HYDROLASE, NUDC SUBFAMILY"/>
    <property type="match status" value="1"/>
</dbReference>
<comment type="cofactor">
    <cofactor evidence="2">
        <name>Zn(2+)</name>
        <dbReference type="ChEBI" id="CHEBI:29105"/>
    </cofactor>
</comment>
<evidence type="ECO:0000256" key="6">
    <source>
        <dbReference type="ARBA" id="ARBA00022801"/>
    </source>
</evidence>
<dbReference type="Gene3D" id="3.90.79.10">
    <property type="entry name" value="Nucleoside Triphosphate Pyrophosphohydrolase"/>
    <property type="match status" value="1"/>
</dbReference>
<keyword evidence="6" id="KW-0378">Hydrolase</keyword>
<evidence type="ECO:0000256" key="3">
    <source>
        <dbReference type="ARBA" id="ARBA00009595"/>
    </source>
</evidence>
<sequence length="317" mass="34367">MTTQKVGSVLDRDSVFTVPRFELSQPPLLSRSPLHRAEELRKDTAALRAGWSTARVIEIDHRGQLRVDDDGIVYTSATDIAAEPALDAVFLGIHDDRHLWTKRVGVLTGKLADLRSFAEYLDETELSILTSALAILNWHAGASFSAIDGAATTPSAAGWSRTSTSNGHEEFPRTDPAVICLVHDGADKVLLARAPAWPERRFSVLAGFVEAGESLETCVGREIREEVGISVSDITYLGSQPWPFPRSIMLGFSAIGDPDAPLDFVDGEIAEAYWFERAEVQAALKLGDWAADADSRLLLPGSISIARGMLEAWAAAV</sequence>
<dbReference type="STRING" id="398843.A3K89_15510"/>
<evidence type="ECO:0000256" key="10">
    <source>
        <dbReference type="ARBA" id="ARBA00023679"/>
    </source>
</evidence>
<dbReference type="GO" id="GO:0005829">
    <property type="term" value="C:cytosol"/>
    <property type="evidence" value="ECO:0007669"/>
    <property type="project" value="TreeGrafter"/>
</dbReference>
<gene>
    <name evidence="12" type="ORF">SAMN05421642_11468</name>
</gene>
<dbReference type="InterPro" id="IPR049734">
    <property type="entry name" value="NudC-like_C"/>
</dbReference>
<evidence type="ECO:0000256" key="1">
    <source>
        <dbReference type="ARBA" id="ARBA00001946"/>
    </source>
</evidence>
<keyword evidence="7" id="KW-0460">Magnesium</keyword>
<evidence type="ECO:0000259" key="11">
    <source>
        <dbReference type="PROSITE" id="PS51462"/>
    </source>
</evidence>
<dbReference type="FunFam" id="3.90.79.10:FF:000048">
    <property type="entry name" value="NADH pyrophosphatase"/>
    <property type="match status" value="1"/>
</dbReference>
<dbReference type="InterPro" id="IPR000086">
    <property type="entry name" value="NUDIX_hydrolase_dom"/>
</dbReference>
<dbReference type="EMBL" id="FZOW01000014">
    <property type="protein sequence ID" value="SNT33409.1"/>
    <property type="molecule type" value="Genomic_DNA"/>
</dbReference>
<dbReference type="GO" id="GO:0019677">
    <property type="term" value="P:NAD+ catabolic process"/>
    <property type="evidence" value="ECO:0007669"/>
    <property type="project" value="TreeGrafter"/>
</dbReference>
<dbReference type="GO" id="GO:0046872">
    <property type="term" value="F:metal ion binding"/>
    <property type="evidence" value="ECO:0007669"/>
    <property type="project" value="UniProtKB-KW"/>
</dbReference>
<dbReference type="AlphaFoldDB" id="A0A239LUM7"/>
<organism evidence="12 13">
    <name type="scientific">Rhodococcoides kyotonense</name>
    <dbReference type="NCBI Taxonomy" id="398843"/>
    <lineage>
        <taxon>Bacteria</taxon>
        <taxon>Bacillati</taxon>
        <taxon>Actinomycetota</taxon>
        <taxon>Actinomycetes</taxon>
        <taxon>Mycobacteriales</taxon>
        <taxon>Nocardiaceae</taxon>
        <taxon>Rhodococcoides</taxon>
    </lineage>
</organism>
<evidence type="ECO:0000256" key="5">
    <source>
        <dbReference type="ARBA" id="ARBA00022723"/>
    </source>
</evidence>
<dbReference type="Pfam" id="PF00293">
    <property type="entry name" value="NUDIX"/>
    <property type="match status" value="1"/>
</dbReference>
<dbReference type="NCBIfam" id="NF001299">
    <property type="entry name" value="PRK00241.1"/>
    <property type="match status" value="1"/>
</dbReference>
<name>A0A239LUM7_9NOCA</name>
<proteinExistence type="inferred from homology"/>